<dbReference type="PROSITE" id="PS51782">
    <property type="entry name" value="LYSM"/>
    <property type="match status" value="2"/>
</dbReference>
<dbReference type="RefSeq" id="WP_063389278.1">
    <property type="nucleotide sequence ID" value="NZ_LWBR01000065.1"/>
</dbReference>
<dbReference type="EMBL" id="LWBR01000065">
    <property type="protein sequence ID" value="KZN95149.1"/>
    <property type="molecule type" value="Genomic_DNA"/>
</dbReference>
<feature type="compositionally biased region" description="Polar residues" evidence="2">
    <location>
        <begin position="176"/>
        <end position="185"/>
    </location>
</feature>
<evidence type="ECO:0000313" key="5">
    <source>
        <dbReference type="EMBL" id="KZN95149.1"/>
    </source>
</evidence>
<keyword evidence="6" id="KW-1185">Reference proteome</keyword>
<evidence type="ECO:0000256" key="2">
    <source>
        <dbReference type="SAM" id="MobiDB-lite"/>
    </source>
</evidence>
<dbReference type="PANTHER" id="PTHR39160:SF6">
    <property type="entry name" value="CELL WALL-BINDING PROTEIN YOCH"/>
    <property type="match status" value="1"/>
</dbReference>
<dbReference type="Pfam" id="PF01476">
    <property type="entry name" value="LysM"/>
    <property type="match status" value="2"/>
</dbReference>
<dbReference type="Gene3D" id="2.40.40.10">
    <property type="entry name" value="RlpA-like domain"/>
    <property type="match status" value="1"/>
</dbReference>
<feature type="chain" id="PRO_5007868530" description="LysM domain-containing protein" evidence="3">
    <location>
        <begin position="25"/>
        <end position="293"/>
    </location>
</feature>
<feature type="region of interest" description="Disordered" evidence="2">
    <location>
        <begin position="124"/>
        <end position="205"/>
    </location>
</feature>
<dbReference type="SUPFAM" id="SSF50685">
    <property type="entry name" value="Barwin-like endoglucanases"/>
    <property type="match status" value="1"/>
</dbReference>
<evidence type="ECO:0000313" key="6">
    <source>
        <dbReference type="Proteomes" id="UP000076476"/>
    </source>
</evidence>
<evidence type="ECO:0000259" key="4">
    <source>
        <dbReference type="PROSITE" id="PS51782"/>
    </source>
</evidence>
<keyword evidence="1 3" id="KW-0732">Signal</keyword>
<dbReference type="PANTHER" id="PTHR39160">
    <property type="entry name" value="CELL WALL-BINDING PROTEIN YOCH"/>
    <property type="match status" value="1"/>
</dbReference>
<reference evidence="5 6" key="1">
    <citation type="submission" date="2016-04" db="EMBL/GenBank/DDBJ databases">
        <title>Draft genome sequence of Aeribacillus pallidus 8m3 from petroleum reservoir.</title>
        <authorList>
            <person name="Poltaraus A.B."/>
            <person name="Nazina T.N."/>
            <person name="Tourova T.P."/>
            <person name="Malakho S.M."/>
            <person name="Korshunova A.V."/>
            <person name="Sokolova D.S."/>
        </authorList>
    </citation>
    <scope>NUCLEOTIDE SEQUENCE [LARGE SCALE GENOMIC DNA]</scope>
    <source>
        <strain evidence="5 6">8m3</strain>
    </source>
</reference>
<feature type="compositionally biased region" description="Basic and acidic residues" evidence="2">
    <location>
        <begin position="159"/>
        <end position="175"/>
    </location>
</feature>
<dbReference type="InterPro" id="IPR036908">
    <property type="entry name" value="RlpA-like_sf"/>
</dbReference>
<dbReference type="SMART" id="SM00257">
    <property type="entry name" value="LysM"/>
    <property type="match status" value="2"/>
</dbReference>
<gene>
    <name evidence="5" type="ORF">AZI98_16130</name>
</gene>
<sequence>MKKTIIAFTAAVATSLPFVGQASAETYKVKQGDSLWEISKEYNVSVADIKEWNGLTTETIYPNQELVVSEKIKYTIKSGDTLSSIADQFGVTVSSLKSANNLTSDLIFAGDVLIIDQAAKEERTVEKKVNKPVVQQETTTNDKNTASANKTSTYAANEKSLKNEEATSSSPKEENSSNQTVSKQEVQARETATKAQEDNGAKDAGETITMEATAYSLVGNKTANGTVLTKDSKVVSVDPSVIPLGSKVYIEGYGTYTAADTGSAIRGKKIDIHMPTEQDAIQFGRKQVKVTIK</sequence>
<organism evidence="5 6">
    <name type="scientific">Aeribacillus pallidus</name>
    <dbReference type="NCBI Taxonomy" id="33936"/>
    <lineage>
        <taxon>Bacteria</taxon>
        <taxon>Bacillati</taxon>
        <taxon>Bacillota</taxon>
        <taxon>Bacilli</taxon>
        <taxon>Bacillales</taxon>
        <taxon>Bacillaceae</taxon>
        <taxon>Aeribacillus</taxon>
    </lineage>
</organism>
<dbReference type="CDD" id="cd22786">
    <property type="entry name" value="DPBB_YuiC-like"/>
    <property type="match status" value="1"/>
</dbReference>
<feature type="compositionally biased region" description="Basic and acidic residues" evidence="2">
    <location>
        <begin position="186"/>
        <end position="205"/>
    </location>
</feature>
<dbReference type="Proteomes" id="UP000076476">
    <property type="component" value="Unassembled WGS sequence"/>
</dbReference>
<dbReference type="InterPro" id="IPR036779">
    <property type="entry name" value="LysM_dom_sf"/>
</dbReference>
<dbReference type="GO" id="GO:0009254">
    <property type="term" value="P:peptidoglycan turnover"/>
    <property type="evidence" value="ECO:0007669"/>
    <property type="project" value="InterPro"/>
</dbReference>
<dbReference type="Pfam" id="PF06725">
    <property type="entry name" value="3D"/>
    <property type="match status" value="1"/>
</dbReference>
<dbReference type="InterPro" id="IPR051933">
    <property type="entry name" value="Resuscitation_pf_RpfB"/>
</dbReference>
<dbReference type="CDD" id="cd00118">
    <property type="entry name" value="LysM"/>
    <property type="match status" value="2"/>
</dbReference>
<proteinExistence type="predicted"/>
<dbReference type="AlphaFoldDB" id="A0A165WNM7"/>
<evidence type="ECO:0000256" key="1">
    <source>
        <dbReference type="ARBA" id="ARBA00022729"/>
    </source>
</evidence>
<feature type="domain" description="LysM" evidence="4">
    <location>
        <begin position="25"/>
        <end position="68"/>
    </location>
</feature>
<feature type="signal peptide" evidence="3">
    <location>
        <begin position="1"/>
        <end position="24"/>
    </location>
</feature>
<feature type="domain" description="LysM" evidence="4">
    <location>
        <begin position="72"/>
        <end position="115"/>
    </location>
</feature>
<dbReference type="Gene3D" id="3.10.350.10">
    <property type="entry name" value="LysM domain"/>
    <property type="match status" value="2"/>
</dbReference>
<comment type="caution">
    <text evidence="5">The sequence shown here is derived from an EMBL/GenBank/DDBJ whole genome shotgun (WGS) entry which is preliminary data.</text>
</comment>
<protein>
    <recommendedName>
        <fullName evidence="4">LysM domain-containing protein</fullName>
    </recommendedName>
</protein>
<dbReference type="GO" id="GO:0004553">
    <property type="term" value="F:hydrolase activity, hydrolyzing O-glycosyl compounds"/>
    <property type="evidence" value="ECO:0007669"/>
    <property type="project" value="InterPro"/>
</dbReference>
<dbReference type="InterPro" id="IPR018392">
    <property type="entry name" value="LysM"/>
</dbReference>
<dbReference type="InterPro" id="IPR010611">
    <property type="entry name" value="3D_dom"/>
</dbReference>
<accession>A0A165WNM7</accession>
<name>A0A165WNM7_9BACI</name>
<feature type="compositionally biased region" description="Polar residues" evidence="2">
    <location>
        <begin position="133"/>
        <end position="155"/>
    </location>
</feature>
<dbReference type="OrthoDB" id="9798935at2"/>
<dbReference type="GO" id="GO:0019867">
    <property type="term" value="C:outer membrane"/>
    <property type="evidence" value="ECO:0007669"/>
    <property type="project" value="InterPro"/>
</dbReference>
<evidence type="ECO:0000256" key="3">
    <source>
        <dbReference type="SAM" id="SignalP"/>
    </source>
</evidence>
<dbReference type="SUPFAM" id="SSF54106">
    <property type="entry name" value="LysM domain"/>
    <property type="match status" value="2"/>
</dbReference>
<dbReference type="STRING" id="33936.AZI98_16130"/>